<protein>
    <recommendedName>
        <fullName evidence="2">Glycosyl hydrolase-like 10 domain-containing protein</fullName>
    </recommendedName>
</protein>
<dbReference type="InterPro" id="IPR003790">
    <property type="entry name" value="GHL10"/>
</dbReference>
<dbReference type="Pfam" id="PF02638">
    <property type="entry name" value="GHL10"/>
    <property type="match status" value="1"/>
</dbReference>
<comment type="caution">
    <text evidence="3">The sequence shown here is derived from an EMBL/GenBank/DDBJ whole genome shotgun (WGS) entry which is preliminary data.</text>
</comment>
<evidence type="ECO:0000313" key="3">
    <source>
        <dbReference type="EMBL" id="OBR63439.1"/>
    </source>
</evidence>
<evidence type="ECO:0000313" key="4">
    <source>
        <dbReference type="Proteomes" id="UP000092024"/>
    </source>
</evidence>
<gene>
    <name evidence="3" type="ORF">A7K91_23010</name>
</gene>
<sequence length="643" mass="71289">MELKSEIKSAHLQVEAAPEDITITLEGLRHTITSVDAMPEENEEWLVLFTSAWGKTVHVPANGVAVQVGAGNVVTRVINEAPVGIAPEWSGPTELDIPAKGYVLVARDGLYSSGSSRYFLATCFRKGDRIRLRRNGSVTDHYGLGEAGEGEIRIFLHNPSIYTETETFTFISGRVSVGSGHTGADNPIVTINGETIAVDEQGSFNHRLELAQGLNYLDVEAKTSIGAGAAQSLVIFARPQDTKPQKRIVLWVDQRANSGRLRTREAVRELLKRAEHAGVTDIALDVKGVEGYVSYLKNPLTKRPHLSARQISDKEAVFPQLDLLQVFIEEGHAIGLGIHASMNIFAEGSVVRGEYAILDEHPDWEETVYKHQDAGVLLRQRESSSPGAVAFVNPMHDEARAYQMAGIREVVEGYEVDGIILDRGRYDNETADFSPLTRKRFEAYLANRGKQLLHWPDDVFRYEGNTRVDGPLVLDWWAFRAEWITGFVADVKNMIVEHNSQTGGDVLLSAYVGSWYDTYYNNGANWATHGFQYDNRLQFQDGSIYTEDYVSTGYIRHLDFLMIGTYQDTLAEVEKYMTIGNIATGGEVPLYAGIALSGMNNEARQNEVFGAAFRNTDGLMLFDASHVDWDVIDGSLKSKSVSI</sequence>
<dbReference type="Proteomes" id="UP000092024">
    <property type="component" value="Unassembled WGS sequence"/>
</dbReference>
<evidence type="ECO:0000259" key="2">
    <source>
        <dbReference type="Pfam" id="PF02638"/>
    </source>
</evidence>
<keyword evidence="4" id="KW-1185">Reference proteome</keyword>
<dbReference type="InterPro" id="IPR052177">
    <property type="entry name" value="Divisome_Glycosyl_Hydrolase"/>
</dbReference>
<name>A0A1A5YCX2_9BACL</name>
<reference evidence="3 4" key="1">
    <citation type="submission" date="2016-05" db="EMBL/GenBank/DDBJ databases">
        <title>Paenibacillus oryzae. sp. nov., isolated from the rice root.</title>
        <authorList>
            <person name="Zhang J."/>
            <person name="Zhang X."/>
        </authorList>
    </citation>
    <scope>NUCLEOTIDE SEQUENCE [LARGE SCALE GENOMIC DNA]</scope>
    <source>
        <strain evidence="3 4">1DrF-4</strain>
    </source>
</reference>
<dbReference type="PANTHER" id="PTHR43405">
    <property type="entry name" value="GLYCOSYL HYDROLASE DIGH"/>
    <property type="match status" value="1"/>
</dbReference>
<organism evidence="3 4">
    <name type="scientific">Paenibacillus oryzae</name>
    <dbReference type="NCBI Taxonomy" id="1844972"/>
    <lineage>
        <taxon>Bacteria</taxon>
        <taxon>Bacillati</taxon>
        <taxon>Bacillota</taxon>
        <taxon>Bacilli</taxon>
        <taxon>Bacillales</taxon>
        <taxon>Paenibacillaceae</taxon>
        <taxon>Paenibacillus</taxon>
    </lineage>
</organism>
<keyword evidence="1" id="KW-0732">Signal</keyword>
<dbReference type="Gene3D" id="3.20.20.80">
    <property type="entry name" value="Glycosidases"/>
    <property type="match status" value="1"/>
</dbReference>
<dbReference type="EMBL" id="LYPA01000073">
    <property type="protein sequence ID" value="OBR63439.1"/>
    <property type="molecule type" value="Genomic_DNA"/>
</dbReference>
<accession>A0A1A5YCX2</accession>
<evidence type="ECO:0000256" key="1">
    <source>
        <dbReference type="ARBA" id="ARBA00022729"/>
    </source>
</evidence>
<feature type="domain" description="Glycosyl hydrolase-like 10" evidence="2">
    <location>
        <begin position="319"/>
        <end position="528"/>
    </location>
</feature>
<dbReference type="SUPFAM" id="SSF51445">
    <property type="entry name" value="(Trans)glycosidases"/>
    <property type="match status" value="1"/>
</dbReference>
<proteinExistence type="predicted"/>
<dbReference type="Gene3D" id="2.60.40.10">
    <property type="entry name" value="Immunoglobulins"/>
    <property type="match status" value="1"/>
</dbReference>
<dbReference type="InterPro" id="IPR017853">
    <property type="entry name" value="GH"/>
</dbReference>
<dbReference type="AlphaFoldDB" id="A0A1A5YCX2"/>
<dbReference type="STRING" id="1844972.A7K91_23010"/>
<dbReference type="PANTHER" id="PTHR43405:SF1">
    <property type="entry name" value="GLYCOSYL HYDROLASE DIGH"/>
    <property type="match status" value="1"/>
</dbReference>
<dbReference type="InterPro" id="IPR013783">
    <property type="entry name" value="Ig-like_fold"/>
</dbReference>
<dbReference type="RefSeq" id="WP_068686409.1">
    <property type="nucleotide sequence ID" value="NZ_LYPA01000073.1"/>
</dbReference>